<gene>
    <name evidence="1" type="ORF">ABTW24_03680</name>
</gene>
<evidence type="ECO:0008006" key="3">
    <source>
        <dbReference type="Google" id="ProtNLM"/>
    </source>
</evidence>
<sequence>MKIIYCYINICLLMLLTGCSKEEAREGGASLTMVHAVAGLGMLKTNFKGTDPIGYENATVLRYGAYTPTDNQFGLSAGQHRIGMFEMPDTLNSSQPRFLVDLHLEMGSINTLYFIGTKESAEYVLRREEIPYYAATDSVMGLRFANLSPSKIPVQVRIRQQGSSEWFQQGKILAYKDITSFQQYAVSSQASPIYTIEFRNVETDELLADFTIEHGMGTGTSSEPNRWIYRNFTVALIGGEVNGLLPSPYQVMVIRY</sequence>
<dbReference type="Proteomes" id="UP001566204">
    <property type="component" value="Unassembled WGS sequence"/>
</dbReference>
<dbReference type="EMBL" id="JBEOQB010000001">
    <property type="protein sequence ID" value="MEZ0450688.1"/>
    <property type="molecule type" value="Genomic_DNA"/>
</dbReference>
<evidence type="ECO:0000313" key="2">
    <source>
        <dbReference type="Proteomes" id="UP001566204"/>
    </source>
</evidence>
<organism evidence="1 2">
    <name type="scientific">Sphingobacterium thalpophilum</name>
    <dbReference type="NCBI Taxonomy" id="259"/>
    <lineage>
        <taxon>Bacteria</taxon>
        <taxon>Pseudomonadati</taxon>
        <taxon>Bacteroidota</taxon>
        <taxon>Sphingobacteriia</taxon>
        <taxon>Sphingobacteriales</taxon>
        <taxon>Sphingobacteriaceae</taxon>
        <taxon>Sphingobacterium</taxon>
    </lineage>
</organism>
<comment type="caution">
    <text evidence="1">The sequence shown here is derived from an EMBL/GenBank/DDBJ whole genome shotgun (WGS) entry which is preliminary data.</text>
</comment>
<dbReference type="RefSeq" id="WP_324758215.1">
    <property type="nucleotide sequence ID" value="NZ_CP141191.1"/>
</dbReference>
<evidence type="ECO:0000313" key="1">
    <source>
        <dbReference type="EMBL" id="MEZ0450688.1"/>
    </source>
</evidence>
<reference evidence="1 2" key="1">
    <citation type="submission" date="2024-06" db="EMBL/GenBank/DDBJ databases">
        <title>Soil Sphingobacterium thalpophilum.</title>
        <authorList>
            <person name="Yang J."/>
            <person name="Li J."/>
        </authorList>
    </citation>
    <scope>NUCLEOTIDE SEQUENCE [LARGE SCALE GENOMIC DNA]</scope>
    <source>
        <strain evidence="1 2">22g91tb</strain>
    </source>
</reference>
<protein>
    <recommendedName>
        <fullName evidence="3">DUF4397 domain-containing protein</fullName>
    </recommendedName>
</protein>
<keyword evidence="2" id="KW-1185">Reference proteome</keyword>
<proteinExistence type="predicted"/>
<accession>A0ABV4H868</accession>
<name>A0ABV4H868_9SPHI</name>
<dbReference type="PROSITE" id="PS51257">
    <property type="entry name" value="PROKAR_LIPOPROTEIN"/>
    <property type="match status" value="1"/>
</dbReference>